<protein>
    <recommendedName>
        <fullName evidence="8">Glycosyltransferase family 92 protein</fullName>
        <ecNumber evidence="8">2.4.1.-</ecNumber>
    </recommendedName>
</protein>
<dbReference type="AlphaFoldDB" id="V4ADQ1"/>
<organism evidence="9 10">
    <name type="scientific">Lottia gigantea</name>
    <name type="common">Giant owl limpet</name>
    <dbReference type="NCBI Taxonomy" id="225164"/>
    <lineage>
        <taxon>Eukaryota</taxon>
        <taxon>Metazoa</taxon>
        <taxon>Spiralia</taxon>
        <taxon>Lophotrochozoa</taxon>
        <taxon>Mollusca</taxon>
        <taxon>Gastropoda</taxon>
        <taxon>Patellogastropoda</taxon>
        <taxon>Lottioidea</taxon>
        <taxon>Lottiidae</taxon>
        <taxon>Lottia</taxon>
    </lineage>
</organism>
<dbReference type="Pfam" id="PF01697">
    <property type="entry name" value="Glyco_transf_92"/>
    <property type="match status" value="1"/>
</dbReference>
<dbReference type="CTD" id="20251804"/>
<keyword evidence="10" id="KW-1185">Reference proteome</keyword>
<feature type="non-terminal residue" evidence="9">
    <location>
        <position position="1"/>
    </location>
</feature>
<sequence>YEMCENHNKQHGGYIYSCLLPKNLTVSCPLHVSTNNVRSSSEAVLPVIKVQPVDKQKQFGICISPLFGSIPGAKLIEFIELSKVLGAQKFYFYDNKISDEMKEILNYYMKKGIVETIPWSIPVGENSIWYHGQLIAHNDCLYRTMGTIKHVLFNDIDEFVIP</sequence>
<accession>V4ADQ1</accession>
<keyword evidence="3 8" id="KW-0328">Glycosyltransferase</keyword>
<comment type="subcellular location">
    <subcellularLocation>
        <location evidence="1">Membrane</location>
        <topology evidence="1">Single-pass membrane protein</topology>
    </subcellularLocation>
</comment>
<evidence type="ECO:0000256" key="2">
    <source>
        <dbReference type="ARBA" id="ARBA00007647"/>
    </source>
</evidence>
<evidence type="ECO:0000256" key="5">
    <source>
        <dbReference type="ARBA" id="ARBA00022692"/>
    </source>
</evidence>
<keyword evidence="7" id="KW-0472">Membrane</keyword>
<dbReference type="EC" id="2.4.1.-" evidence="8"/>
<evidence type="ECO:0000256" key="7">
    <source>
        <dbReference type="ARBA" id="ARBA00023136"/>
    </source>
</evidence>
<dbReference type="OMA" id="WENDTIA"/>
<evidence type="ECO:0000256" key="8">
    <source>
        <dbReference type="RuleBase" id="RU366017"/>
    </source>
</evidence>
<evidence type="ECO:0000313" key="9">
    <source>
        <dbReference type="EMBL" id="ESO93255.1"/>
    </source>
</evidence>
<dbReference type="GO" id="GO:0005737">
    <property type="term" value="C:cytoplasm"/>
    <property type="evidence" value="ECO:0007669"/>
    <property type="project" value="TreeGrafter"/>
</dbReference>
<dbReference type="OrthoDB" id="2526284at2759"/>
<reference evidence="9 10" key="1">
    <citation type="journal article" date="2013" name="Nature">
        <title>Insights into bilaterian evolution from three spiralian genomes.</title>
        <authorList>
            <person name="Simakov O."/>
            <person name="Marletaz F."/>
            <person name="Cho S.J."/>
            <person name="Edsinger-Gonzales E."/>
            <person name="Havlak P."/>
            <person name="Hellsten U."/>
            <person name="Kuo D.H."/>
            <person name="Larsson T."/>
            <person name="Lv J."/>
            <person name="Arendt D."/>
            <person name="Savage R."/>
            <person name="Osoegawa K."/>
            <person name="de Jong P."/>
            <person name="Grimwood J."/>
            <person name="Chapman J.A."/>
            <person name="Shapiro H."/>
            <person name="Aerts A."/>
            <person name="Otillar R.P."/>
            <person name="Terry A.Y."/>
            <person name="Boore J.L."/>
            <person name="Grigoriev I.V."/>
            <person name="Lindberg D.R."/>
            <person name="Seaver E.C."/>
            <person name="Weisblat D.A."/>
            <person name="Putnam N.H."/>
            <person name="Rokhsar D.S."/>
        </authorList>
    </citation>
    <scope>NUCLEOTIDE SEQUENCE [LARGE SCALE GENOMIC DNA]</scope>
</reference>
<dbReference type="GO" id="GO:0016757">
    <property type="term" value="F:glycosyltransferase activity"/>
    <property type="evidence" value="ECO:0007669"/>
    <property type="project" value="UniProtKB-UniRule"/>
</dbReference>
<dbReference type="PANTHER" id="PTHR21461">
    <property type="entry name" value="GLYCOSYLTRANSFERASE FAMILY 92 PROTEIN"/>
    <property type="match status" value="1"/>
</dbReference>
<dbReference type="EMBL" id="KB201931">
    <property type="protein sequence ID" value="ESO93255.1"/>
    <property type="molecule type" value="Genomic_DNA"/>
</dbReference>
<evidence type="ECO:0000256" key="6">
    <source>
        <dbReference type="ARBA" id="ARBA00022989"/>
    </source>
</evidence>
<dbReference type="GO" id="GO:0016020">
    <property type="term" value="C:membrane"/>
    <property type="evidence" value="ECO:0007669"/>
    <property type="project" value="UniProtKB-SubCell"/>
</dbReference>
<feature type="non-terminal residue" evidence="9">
    <location>
        <position position="162"/>
    </location>
</feature>
<dbReference type="HOGENOM" id="CLU_1639615_0_0_1"/>
<evidence type="ECO:0000256" key="4">
    <source>
        <dbReference type="ARBA" id="ARBA00022679"/>
    </source>
</evidence>
<dbReference type="InterPro" id="IPR008166">
    <property type="entry name" value="Glyco_transf_92"/>
</dbReference>
<proteinExistence type="inferred from homology"/>
<dbReference type="PANTHER" id="PTHR21461:SF69">
    <property type="entry name" value="GLYCOSYLTRANSFERASE FAMILY 92 PROTEIN"/>
    <property type="match status" value="1"/>
</dbReference>
<dbReference type="RefSeq" id="XP_009055902.1">
    <property type="nucleotide sequence ID" value="XM_009057654.1"/>
</dbReference>
<comment type="similarity">
    <text evidence="2 8">Belongs to the glycosyltransferase 92 family.</text>
</comment>
<dbReference type="KEGG" id="lgi:LOTGIDRAFT_67021"/>
<keyword evidence="4 8" id="KW-0808">Transferase</keyword>
<keyword evidence="6" id="KW-1133">Transmembrane helix</keyword>
<evidence type="ECO:0000256" key="3">
    <source>
        <dbReference type="ARBA" id="ARBA00022676"/>
    </source>
</evidence>
<evidence type="ECO:0000313" key="10">
    <source>
        <dbReference type="Proteomes" id="UP000030746"/>
    </source>
</evidence>
<keyword evidence="5" id="KW-0812">Transmembrane</keyword>
<dbReference type="GeneID" id="20251804"/>
<dbReference type="Proteomes" id="UP000030746">
    <property type="component" value="Unassembled WGS sequence"/>
</dbReference>
<gene>
    <name evidence="9" type="ORF">LOTGIDRAFT_67021</name>
</gene>
<evidence type="ECO:0000256" key="1">
    <source>
        <dbReference type="ARBA" id="ARBA00004167"/>
    </source>
</evidence>
<name>V4ADQ1_LOTGI</name>